<name>A0ABP8IUG7_9BACT</name>
<evidence type="ECO:0000313" key="2">
    <source>
        <dbReference type="Proteomes" id="UP001500454"/>
    </source>
</evidence>
<sequence length="176" mass="20006">MLVIECYRIDYPGWCQNEGSEPLRRSEEQPLGLYFGPADPALSGLRVLIANDAEQIEVHLDSRTNLLRAEPDYFGQPAPVEIDSPLHQLLGQPLLQIFLGECAGFYGNLLTTAIRLVFEHDTLTFYNGADEGCYFLGLENNWWGDYTQLYEVEWRDASQWLKLLVAESPGMPHQLV</sequence>
<reference evidence="2" key="1">
    <citation type="journal article" date="2019" name="Int. J. Syst. Evol. Microbiol.">
        <title>The Global Catalogue of Microorganisms (GCM) 10K type strain sequencing project: providing services to taxonomists for standard genome sequencing and annotation.</title>
        <authorList>
            <consortium name="The Broad Institute Genomics Platform"/>
            <consortium name="The Broad Institute Genome Sequencing Center for Infectious Disease"/>
            <person name="Wu L."/>
            <person name="Ma J."/>
        </authorList>
    </citation>
    <scope>NUCLEOTIDE SEQUENCE [LARGE SCALE GENOMIC DNA]</scope>
    <source>
        <strain evidence="2">JCM 17924</strain>
    </source>
</reference>
<organism evidence="1 2">
    <name type="scientific">Hymenobacter koreensis</name>
    <dbReference type="NCBI Taxonomy" id="1084523"/>
    <lineage>
        <taxon>Bacteria</taxon>
        <taxon>Pseudomonadati</taxon>
        <taxon>Bacteroidota</taxon>
        <taxon>Cytophagia</taxon>
        <taxon>Cytophagales</taxon>
        <taxon>Hymenobacteraceae</taxon>
        <taxon>Hymenobacter</taxon>
    </lineage>
</organism>
<keyword evidence="2" id="KW-1185">Reference proteome</keyword>
<dbReference type="EMBL" id="BAABHA010000001">
    <property type="protein sequence ID" value="GAA4373938.1"/>
    <property type="molecule type" value="Genomic_DNA"/>
</dbReference>
<protein>
    <submittedName>
        <fullName evidence="1">Uncharacterized protein</fullName>
    </submittedName>
</protein>
<proteinExistence type="predicted"/>
<dbReference type="Proteomes" id="UP001500454">
    <property type="component" value="Unassembled WGS sequence"/>
</dbReference>
<evidence type="ECO:0000313" key="1">
    <source>
        <dbReference type="EMBL" id="GAA4373938.1"/>
    </source>
</evidence>
<accession>A0ABP8IUG7</accession>
<comment type="caution">
    <text evidence="1">The sequence shown here is derived from an EMBL/GenBank/DDBJ whole genome shotgun (WGS) entry which is preliminary data.</text>
</comment>
<gene>
    <name evidence="1" type="ORF">GCM10023186_04980</name>
</gene>
<dbReference type="RefSeq" id="WP_345221065.1">
    <property type="nucleotide sequence ID" value="NZ_BAABHA010000001.1"/>
</dbReference>